<dbReference type="InterPro" id="IPR035948">
    <property type="entry name" value="YwqG-like_sf"/>
</dbReference>
<dbReference type="InterPro" id="IPR015315">
    <property type="entry name" value="DUF1963"/>
</dbReference>
<evidence type="ECO:0008006" key="4">
    <source>
        <dbReference type="Google" id="ProtNLM"/>
    </source>
</evidence>
<feature type="compositionally biased region" description="Polar residues" evidence="1">
    <location>
        <begin position="61"/>
        <end position="72"/>
    </location>
</feature>
<dbReference type="Gene3D" id="2.30.320.10">
    <property type="entry name" value="YwqG-like"/>
    <property type="match status" value="1"/>
</dbReference>
<name>A0ABQ9XI44_9EUKA</name>
<dbReference type="EMBL" id="JARBJD010000135">
    <property type="protein sequence ID" value="KAK2950499.1"/>
    <property type="molecule type" value="Genomic_DNA"/>
</dbReference>
<dbReference type="SUPFAM" id="SSF103032">
    <property type="entry name" value="Hypothetical protein YwqG"/>
    <property type="match status" value="1"/>
</dbReference>
<comment type="caution">
    <text evidence="2">The sequence shown here is derived from an EMBL/GenBank/DDBJ whole genome shotgun (WGS) entry which is preliminary data.</text>
</comment>
<dbReference type="Proteomes" id="UP001281761">
    <property type="component" value="Unassembled WGS sequence"/>
</dbReference>
<organism evidence="2 3">
    <name type="scientific">Blattamonas nauphoetae</name>
    <dbReference type="NCBI Taxonomy" id="2049346"/>
    <lineage>
        <taxon>Eukaryota</taxon>
        <taxon>Metamonada</taxon>
        <taxon>Preaxostyla</taxon>
        <taxon>Oxymonadida</taxon>
        <taxon>Blattamonas</taxon>
    </lineage>
</organism>
<dbReference type="PANTHER" id="PTHR36436:SF6">
    <property type="entry name" value="SLL5081 PROTEIN"/>
    <property type="match status" value="1"/>
</dbReference>
<evidence type="ECO:0000256" key="1">
    <source>
        <dbReference type="SAM" id="MobiDB-lite"/>
    </source>
</evidence>
<feature type="region of interest" description="Disordered" evidence="1">
    <location>
        <begin position="60"/>
        <end position="84"/>
    </location>
</feature>
<reference evidence="2 3" key="1">
    <citation type="journal article" date="2022" name="bioRxiv">
        <title>Genomics of Preaxostyla Flagellates Illuminates Evolutionary Transitions and the Path Towards Mitochondrial Loss.</title>
        <authorList>
            <person name="Novak L.V.F."/>
            <person name="Treitli S.C."/>
            <person name="Pyrih J."/>
            <person name="Halakuc P."/>
            <person name="Pipaliya S.V."/>
            <person name="Vacek V."/>
            <person name="Brzon O."/>
            <person name="Soukal P."/>
            <person name="Eme L."/>
            <person name="Dacks J.B."/>
            <person name="Karnkowska A."/>
            <person name="Elias M."/>
            <person name="Hampl V."/>
        </authorList>
    </citation>
    <scope>NUCLEOTIDE SEQUENCE [LARGE SCALE GENOMIC DNA]</scope>
    <source>
        <strain evidence="2">NAU3</strain>
        <tissue evidence="2">Gut</tissue>
    </source>
</reference>
<proteinExistence type="predicted"/>
<dbReference type="PANTHER" id="PTHR36436">
    <property type="entry name" value="SLL5081 PROTEIN"/>
    <property type="match status" value="1"/>
</dbReference>
<sequence>MTEAQDNTPKLVFIQKIKSFLMEKTKTPCLPLKCVPQKTGPFDSKIGGEPYLPPGFAYPTVNPSAVQSNPSKQQKKNIGGDGATPSPLKLLAQLNFDTLPRVPDFPTTGILQIYIDPADGSLGHDYENMMDQSHWRIIYHPTIEHDEAKLQKPPHFPETEELPFEEEHLIAPETLIEAAINPFDYRYDSLVEEAFSEEASELGLDITEIIGEFYEQALNALDTTNNHQIGGYPSFAQEDPRHNTQYQDCDTLLLQINSDEKIMWGDMGIANFFIRRDDLKACRFDRVLYNWDCS</sequence>
<evidence type="ECO:0000313" key="2">
    <source>
        <dbReference type="EMBL" id="KAK2950499.1"/>
    </source>
</evidence>
<keyword evidence="3" id="KW-1185">Reference proteome</keyword>
<evidence type="ECO:0000313" key="3">
    <source>
        <dbReference type="Proteomes" id="UP001281761"/>
    </source>
</evidence>
<gene>
    <name evidence="2" type="ORF">BLNAU_14617</name>
</gene>
<accession>A0ABQ9XI44</accession>
<protein>
    <recommendedName>
        <fullName evidence="4">DUF1963 domain-containing protein</fullName>
    </recommendedName>
</protein>
<dbReference type="Pfam" id="PF09234">
    <property type="entry name" value="DUF1963"/>
    <property type="match status" value="1"/>
</dbReference>